<dbReference type="STRING" id="1317125.SAMN05444128_0784"/>
<proteinExistence type="predicted"/>
<sequence length="34" mass="3966">MALDLYLSQDAGELQHSIAHIRHLQKIKKAQFFN</sequence>
<dbReference type="AlphaFoldDB" id="A0A1R3WND7"/>
<dbReference type="EMBL" id="FTPP01000001">
    <property type="protein sequence ID" value="SIT79755.1"/>
    <property type="molecule type" value="Genomic_DNA"/>
</dbReference>
<organism evidence="1 2">
    <name type="scientific">Pontibacter indicus</name>
    <dbReference type="NCBI Taxonomy" id="1317125"/>
    <lineage>
        <taxon>Bacteria</taxon>
        <taxon>Pseudomonadati</taxon>
        <taxon>Bacteroidota</taxon>
        <taxon>Cytophagia</taxon>
        <taxon>Cytophagales</taxon>
        <taxon>Hymenobacteraceae</taxon>
        <taxon>Pontibacter</taxon>
    </lineage>
</organism>
<name>A0A1R3WND7_9BACT</name>
<dbReference type="Proteomes" id="UP000187181">
    <property type="component" value="Unassembled WGS sequence"/>
</dbReference>
<keyword evidence="2" id="KW-1185">Reference proteome</keyword>
<evidence type="ECO:0000313" key="2">
    <source>
        <dbReference type="Proteomes" id="UP000187181"/>
    </source>
</evidence>
<reference evidence="2" key="1">
    <citation type="submission" date="2017-01" db="EMBL/GenBank/DDBJ databases">
        <authorList>
            <person name="Varghese N."/>
            <person name="Submissions S."/>
        </authorList>
    </citation>
    <scope>NUCLEOTIDE SEQUENCE [LARGE SCALE GENOMIC DNA]</scope>
    <source>
        <strain evidence="2">LP100</strain>
    </source>
</reference>
<protein>
    <submittedName>
        <fullName evidence="1">Uncharacterized protein</fullName>
    </submittedName>
</protein>
<gene>
    <name evidence="1" type="ORF">SAMN05444128_0784</name>
</gene>
<evidence type="ECO:0000313" key="1">
    <source>
        <dbReference type="EMBL" id="SIT79755.1"/>
    </source>
</evidence>
<accession>A0A1R3WND7</accession>